<keyword evidence="8" id="KW-1185">Reference proteome</keyword>
<dbReference type="AlphaFoldDB" id="A0A8T2AKY3"/>
<keyword evidence="3" id="KW-0812">Transmembrane</keyword>
<dbReference type="InterPro" id="IPR005174">
    <property type="entry name" value="KIB1-4_b-propeller"/>
</dbReference>
<dbReference type="SMART" id="SM00248">
    <property type="entry name" value="ANK"/>
    <property type="match status" value="4"/>
</dbReference>
<dbReference type="Pfam" id="PF03478">
    <property type="entry name" value="Beta-prop_KIB1-4"/>
    <property type="match status" value="1"/>
</dbReference>
<dbReference type="OrthoDB" id="674805at2759"/>
<keyword evidence="3" id="KW-0472">Membrane</keyword>
<dbReference type="Proteomes" id="UP000694251">
    <property type="component" value="Chromosome 9"/>
</dbReference>
<evidence type="ECO:0000259" key="5">
    <source>
        <dbReference type="Pfam" id="PF12937"/>
    </source>
</evidence>
<evidence type="ECO:0000259" key="6">
    <source>
        <dbReference type="Pfam" id="PF13962"/>
    </source>
</evidence>
<organism evidence="7 8">
    <name type="scientific">Arabidopsis suecica</name>
    <name type="common">Swedish thale-cress</name>
    <name type="synonym">Cardaminopsis suecica</name>
    <dbReference type="NCBI Taxonomy" id="45249"/>
    <lineage>
        <taxon>Eukaryota</taxon>
        <taxon>Viridiplantae</taxon>
        <taxon>Streptophyta</taxon>
        <taxon>Embryophyta</taxon>
        <taxon>Tracheophyta</taxon>
        <taxon>Spermatophyta</taxon>
        <taxon>Magnoliopsida</taxon>
        <taxon>eudicotyledons</taxon>
        <taxon>Gunneridae</taxon>
        <taxon>Pentapetalae</taxon>
        <taxon>rosids</taxon>
        <taxon>malvids</taxon>
        <taxon>Brassicales</taxon>
        <taxon>Brassicaceae</taxon>
        <taxon>Camelineae</taxon>
        <taxon>Arabidopsis</taxon>
    </lineage>
</organism>
<feature type="region of interest" description="Disordered" evidence="2">
    <location>
        <begin position="305"/>
        <end position="326"/>
    </location>
</feature>
<evidence type="ECO:0000259" key="4">
    <source>
        <dbReference type="Pfam" id="PF03478"/>
    </source>
</evidence>
<feature type="transmembrane region" description="Helical" evidence="3">
    <location>
        <begin position="350"/>
        <end position="371"/>
    </location>
</feature>
<dbReference type="EMBL" id="JAEFBJ010000009">
    <property type="protein sequence ID" value="KAG7574912.1"/>
    <property type="molecule type" value="Genomic_DNA"/>
</dbReference>
<name>A0A8T2AKY3_ARASU</name>
<dbReference type="InterPro" id="IPR026961">
    <property type="entry name" value="PGG_dom"/>
</dbReference>
<dbReference type="InterPro" id="IPR001810">
    <property type="entry name" value="F-box_dom"/>
</dbReference>
<evidence type="ECO:0000313" key="8">
    <source>
        <dbReference type="Proteomes" id="UP000694251"/>
    </source>
</evidence>
<keyword evidence="3" id="KW-1133">Transmembrane helix</keyword>
<reference evidence="7 8" key="1">
    <citation type="submission" date="2020-12" db="EMBL/GenBank/DDBJ databases">
        <title>Concerted genomic and epigenomic changes stabilize Arabidopsis allopolyploids.</title>
        <authorList>
            <person name="Chen Z."/>
        </authorList>
    </citation>
    <scope>NUCLEOTIDE SEQUENCE [LARGE SCALE GENOMIC DNA]</scope>
    <source>
        <strain evidence="7">As9502</strain>
        <tissue evidence="7">Leaf</tissue>
    </source>
</reference>
<feature type="compositionally biased region" description="Low complexity" evidence="2">
    <location>
        <begin position="315"/>
        <end position="324"/>
    </location>
</feature>
<dbReference type="Pfam" id="PF13962">
    <property type="entry name" value="PGG"/>
    <property type="match status" value="1"/>
</dbReference>
<feature type="domain" description="F-box" evidence="5">
    <location>
        <begin position="431"/>
        <end position="466"/>
    </location>
</feature>
<feature type="repeat" description="ANK" evidence="1">
    <location>
        <begin position="105"/>
        <end position="127"/>
    </location>
</feature>
<dbReference type="PANTHER" id="PTHR24128:SF84">
    <property type="entry name" value="ANKYRIN REPEAT-CONTAINING PROTEIN BDA1-LIKE"/>
    <property type="match status" value="1"/>
</dbReference>
<proteinExistence type="predicted"/>
<dbReference type="PANTHER" id="PTHR24128">
    <property type="entry name" value="HOMEOBOX PROTEIN WARIAI"/>
    <property type="match status" value="1"/>
</dbReference>
<sequence length="673" mass="75429">MDHRLVNAARTGDITTLKLLLQEDPLLLERLSLSSPENPLHVAAFAGQATFTAEILRHNHGLALEPNQQGFSPLHIASASGNIEVVRVLLSVGRKRDVCFLKDKDGLIPLHCAAQRGRIEVIRELVSSFPESLEEVTASLETPLHVAVKNNQVEATKLLLEEIKNHNIPWGIVNQENREGNTIVEMLIGEEAIIRGLVDANKQNRSWLTPKDILDVVIETDGGSVSEMYRVVQIFQTAEARNAREKRRDRKPVGRSRNPCRMIKKYLDYEITNSTLEQRETLLVVATLIATLTFTAVLQPPGAFRGEDSNGGSGSQNSNNNNNNRIINTIFGSRNSTEGQAIMAASPVNFTLYAAFNAVGFLVSVTMISLLTKGFPMRNWIRLCIISIVATYMIAIVYIASDEKIFSLVVLAKGNRGGSKKKNKCNNIELWALLPLDLLLEILSGLGLKANIQASVVCKAWCEAAVSVRKLQPPPLLFLHSHHAVPPRNYVIPHPLRFRPSVWSSPTFRYWPKCVFSNGMFYCLSECGYLGVFDPSKATWNILPVKPCPAFDQYDYSHNPVFMTEHEGDIFVIYTHCYNNIPTVFKLNSKHKEWQEKTDLGGLTLYTSWPASFVRAGLSTEHRNKIYSSRLDLFGRYGMYYSLGDAKGSDPPRDHLATHHILWVEPPHNNFHL</sequence>
<dbReference type="PROSITE" id="PS50088">
    <property type="entry name" value="ANK_REPEAT"/>
    <property type="match status" value="3"/>
</dbReference>
<evidence type="ECO:0000256" key="2">
    <source>
        <dbReference type="SAM" id="MobiDB-lite"/>
    </source>
</evidence>
<accession>A0A8T2AKY3</accession>
<dbReference type="InterPro" id="IPR002110">
    <property type="entry name" value="Ankyrin_rpt"/>
</dbReference>
<feature type="domain" description="PGG" evidence="6">
    <location>
        <begin position="276"/>
        <end position="392"/>
    </location>
</feature>
<dbReference type="Pfam" id="PF12796">
    <property type="entry name" value="Ank_2"/>
    <property type="match status" value="2"/>
</dbReference>
<protein>
    <submittedName>
        <fullName evidence="7">Ankyrin repeat</fullName>
    </submittedName>
</protein>
<feature type="transmembrane region" description="Helical" evidence="3">
    <location>
        <begin position="383"/>
        <end position="401"/>
    </location>
</feature>
<feature type="repeat" description="ANK" evidence="1">
    <location>
        <begin position="139"/>
        <end position="161"/>
    </location>
</feature>
<evidence type="ECO:0000256" key="3">
    <source>
        <dbReference type="SAM" id="Phobius"/>
    </source>
</evidence>
<feature type="repeat" description="ANK" evidence="1">
    <location>
        <begin position="69"/>
        <end position="93"/>
    </location>
</feature>
<gene>
    <name evidence="7" type="ORF">ISN44_As09g030590</name>
</gene>
<dbReference type="PROSITE" id="PS50297">
    <property type="entry name" value="ANK_REP_REGION"/>
    <property type="match status" value="3"/>
</dbReference>
<evidence type="ECO:0000256" key="1">
    <source>
        <dbReference type="PROSITE-ProRule" id="PRU00023"/>
    </source>
</evidence>
<keyword evidence="1" id="KW-0040">ANK repeat</keyword>
<comment type="caution">
    <text evidence="7">The sequence shown here is derived from an EMBL/GenBank/DDBJ whole genome shotgun (WGS) entry which is preliminary data.</text>
</comment>
<dbReference type="Pfam" id="PF12937">
    <property type="entry name" value="F-box-like"/>
    <property type="match status" value="1"/>
</dbReference>
<evidence type="ECO:0000313" key="7">
    <source>
        <dbReference type="EMBL" id="KAG7574912.1"/>
    </source>
</evidence>
<feature type="domain" description="KIB1-4 beta-propeller" evidence="4">
    <location>
        <begin position="507"/>
        <end position="632"/>
    </location>
</feature>